<evidence type="ECO:0000256" key="1">
    <source>
        <dbReference type="SAM" id="Phobius"/>
    </source>
</evidence>
<keyword evidence="3" id="KW-1185">Reference proteome</keyword>
<keyword evidence="1" id="KW-1133">Transmembrane helix</keyword>
<evidence type="ECO:0000313" key="3">
    <source>
        <dbReference type="Proteomes" id="UP000295807"/>
    </source>
</evidence>
<reference evidence="2 3" key="1">
    <citation type="submission" date="2019-03" db="EMBL/GenBank/DDBJ databases">
        <title>Genomic Encyclopedia of Type Strains, Phase IV (KMG-IV): sequencing the most valuable type-strain genomes for metagenomic binning, comparative biology and taxonomic classification.</title>
        <authorList>
            <person name="Goeker M."/>
        </authorList>
    </citation>
    <scope>NUCLEOTIDE SEQUENCE [LARGE SCALE GENOMIC DNA]</scope>
    <source>
        <strain evidence="2 3">DSM 21100</strain>
    </source>
</reference>
<proteinExistence type="predicted"/>
<dbReference type="AlphaFoldDB" id="A0A4R3KZD4"/>
<feature type="transmembrane region" description="Helical" evidence="1">
    <location>
        <begin position="46"/>
        <end position="64"/>
    </location>
</feature>
<gene>
    <name evidence="2" type="ORF">EDD80_101626</name>
</gene>
<accession>A0A4R3KZD4</accession>
<dbReference type="OrthoDB" id="9814290at2"/>
<dbReference type="EMBL" id="SMAD01000001">
    <property type="protein sequence ID" value="TCS90426.1"/>
    <property type="molecule type" value="Genomic_DNA"/>
</dbReference>
<sequence length="130" mass="14762">MGYTWGEAWPSDPKLNSAAIAMLVYFAYMVLRGSINEDQQGGRISAVYNIFAYPIMIALIYILSRMTDSLHPGNGGNPGFSTYDTDSRLLAVFYPAIIGWVLMSIWIMQLRLRIRKIQRRLNNFKLHGGL</sequence>
<name>A0A4R3KZD4_9SPHI</name>
<dbReference type="Proteomes" id="UP000295807">
    <property type="component" value="Unassembled WGS sequence"/>
</dbReference>
<keyword evidence="1" id="KW-0472">Membrane</keyword>
<feature type="transmembrane region" description="Helical" evidence="1">
    <location>
        <begin position="89"/>
        <end position="110"/>
    </location>
</feature>
<keyword evidence="1" id="KW-0812">Transmembrane</keyword>
<feature type="transmembrane region" description="Helical" evidence="1">
    <location>
        <begin position="15"/>
        <end position="34"/>
    </location>
</feature>
<evidence type="ECO:0000313" key="2">
    <source>
        <dbReference type="EMBL" id="TCS90426.1"/>
    </source>
</evidence>
<protein>
    <submittedName>
        <fullName evidence="2">Cytochrome c assembly protein</fullName>
    </submittedName>
</protein>
<organism evidence="2 3">
    <name type="scientific">Anseongella ginsenosidimutans</name>
    <dbReference type="NCBI Taxonomy" id="496056"/>
    <lineage>
        <taxon>Bacteria</taxon>
        <taxon>Pseudomonadati</taxon>
        <taxon>Bacteroidota</taxon>
        <taxon>Sphingobacteriia</taxon>
        <taxon>Sphingobacteriales</taxon>
        <taxon>Sphingobacteriaceae</taxon>
        <taxon>Anseongella</taxon>
    </lineage>
</organism>
<comment type="caution">
    <text evidence="2">The sequence shown here is derived from an EMBL/GenBank/DDBJ whole genome shotgun (WGS) entry which is preliminary data.</text>
</comment>